<proteinExistence type="predicted"/>
<dbReference type="InterPro" id="IPR015854">
    <property type="entry name" value="ABC_transpr_LolD-like"/>
</dbReference>
<evidence type="ECO:0000313" key="5">
    <source>
        <dbReference type="EMBL" id="HBK53856.1"/>
    </source>
</evidence>
<dbReference type="SMART" id="SM00382">
    <property type="entry name" value="AAA"/>
    <property type="match status" value="1"/>
</dbReference>
<dbReference type="AlphaFoldDB" id="A0A354YYR4"/>
<keyword evidence="2" id="KW-0547">Nucleotide-binding</keyword>
<dbReference type="PROSITE" id="PS50893">
    <property type="entry name" value="ABC_TRANSPORTER_2"/>
    <property type="match status" value="1"/>
</dbReference>
<dbReference type="SUPFAM" id="SSF52540">
    <property type="entry name" value="P-loop containing nucleoside triphosphate hydrolases"/>
    <property type="match status" value="1"/>
</dbReference>
<dbReference type="InterPro" id="IPR003439">
    <property type="entry name" value="ABC_transporter-like_ATP-bd"/>
</dbReference>
<keyword evidence="3 5" id="KW-0067">ATP-binding</keyword>
<evidence type="ECO:0000259" key="4">
    <source>
        <dbReference type="PROSITE" id="PS50893"/>
    </source>
</evidence>
<protein>
    <submittedName>
        <fullName evidence="5">ABC transporter ATP-binding protein</fullName>
    </submittedName>
</protein>
<dbReference type="GO" id="GO:0016887">
    <property type="term" value="F:ATP hydrolysis activity"/>
    <property type="evidence" value="ECO:0007669"/>
    <property type="project" value="InterPro"/>
</dbReference>
<organism evidence="5 6">
    <name type="scientific">Syntrophomonas wolfei</name>
    <dbReference type="NCBI Taxonomy" id="863"/>
    <lineage>
        <taxon>Bacteria</taxon>
        <taxon>Bacillati</taxon>
        <taxon>Bacillota</taxon>
        <taxon>Clostridia</taxon>
        <taxon>Eubacteriales</taxon>
        <taxon>Syntrophomonadaceae</taxon>
        <taxon>Syntrophomonas</taxon>
    </lineage>
</organism>
<dbReference type="InterPro" id="IPR003593">
    <property type="entry name" value="AAA+_ATPase"/>
</dbReference>
<dbReference type="Pfam" id="PF00005">
    <property type="entry name" value="ABC_tran"/>
    <property type="match status" value="1"/>
</dbReference>
<gene>
    <name evidence="5" type="ORF">DDZ44_07970</name>
</gene>
<dbReference type="PROSITE" id="PS00211">
    <property type="entry name" value="ABC_TRANSPORTER_1"/>
    <property type="match status" value="1"/>
</dbReference>
<dbReference type="InterPro" id="IPR017871">
    <property type="entry name" value="ABC_transporter-like_CS"/>
</dbReference>
<dbReference type="FunFam" id="3.40.50.300:FF:000032">
    <property type="entry name" value="Export ABC transporter ATP-binding protein"/>
    <property type="match status" value="1"/>
</dbReference>
<dbReference type="Gene3D" id="3.40.50.300">
    <property type="entry name" value="P-loop containing nucleotide triphosphate hydrolases"/>
    <property type="match status" value="1"/>
</dbReference>
<accession>A0A354YYR4</accession>
<dbReference type="InterPro" id="IPR017911">
    <property type="entry name" value="MacB-like_ATP-bd"/>
</dbReference>
<dbReference type="InterPro" id="IPR027417">
    <property type="entry name" value="P-loop_NTPase"/>
</dbReference>
<dbReference type="Proteomes" id="UP000263273">
    <property type="component" value="Unassembled WGS sequence"/>
</dbReference>
<feature type="domain" description="ABC transporter" evidence="4">
    <location>
        <begin position="2"/>
        <end position="240"/>
    </location>
</feature>
<dbReference type="EMBL" id="DNZF01000175">
    <property type="protein sequence ID" value="HBK53856.1"/>
    <property type="molecule type" value="Genomic_DNA"/>
</dbReference>
<sequence length="241" mass="26656">MIKMERINKIYRPQSNPVHALQEVSLHIEGGDFVAVMGPSGSGKSTLMNVLGCLDTPSSGTYWLGGIEVSSMNSDQLASIRNRKIGFVFQNYNLLPRMTALRNVELPMLYAGVENKKRQARALDCIEQVGMLDRIHHRPAELSGGQCQRIAIARALVNSPDIILADEPTGNLDSASSLEIMHIFQSLHRNNTTIILVTHEAEIAAFARRVLHFRDGRLTADEILSPQHLKKTPLPKGGEDI</sequence>
<dbReference type="GO" id="GO:0098796">
    <property type="term" value="C:membrane protein complex"/>
    <property type="evidence" value="ECO:0007669"/>
    <property type="project" value="UniProtKB-ARBA"/>
</dbReference>
<comment type="caution">
    <text evidence="5">The sequence shown here is derived from an EMBL/GenBank/DDBJ whole genome shotgun (WGS) entry which is preliminary data.</text>
</comment>
<evidence type="ECO:0000256" key="3">
    <source>
        <dbReference type="ARBA" id="ARBA00022840"/>
    </source>
</evidence>
<dbReference type="GO" id="GO:0005524">
    <property type="term" value="F:ATP binding"/>
    <property type="evidence" value="ECO:0007669"/>
    <property type="project" value="UniProtKB-KW"/>
</dbReference>
<dbReference type="PANTHER" id="PTHR24220:SF86">
    <property type="entry name" value="ABC TRANSPORTER ABCH.1"/>
    <property type="match status" value="1"/>
</dbReference>
<evidence type="ECO:0000256" key="1">
    <source>
        <dbReference type="ARBA" id="ARBA00022448"/>
    </source>
</evidence>
<keyword evidence="1" id="KW-0813">Transport</keyword>
<dbReference type="CDD" id="cd03255">
    <property type="entry name" value="ABC_MJ0796_LolCDE_FtsE"/>
    <property type="match status" value="1"/>
</dbReference>
<name>A0A354YYR4_9FIRM</name>
<dbReference type="PANTHER" id="PTHR24220">
    <property type="entry name" value="IMPORT ATP-BINDING PROTEIN"/>
    <property type="match status" value="1"/>
</dbReference>
<dbReference type="GO" id="GO:0022857">
    <property type="term" value="F:transmembrane transporter activity"/>
    <property type="evidence" value="ECO:0007669"/>
    <property type="project" value="UniProtKB-ARBA"/>
</dbReference>
<evidence type="ECO:0000313" key="6">
    <source>
        <dbReference type="Proteomes" id="UP000263273"/>
    </source>
</evidence>
<reference evidence="5 6" key="1">
    <citation type="journal article" date="2018" name="Nat. Biotechnol.">
        <title>A standardized bacterial taxonomy based on genome phylogeny substantially revises the tree of life.</title>
        <authorList>
            <person name="Parks D.H."/>
            <person name="Chuvochina M."/>
            <person name="Waite D.W."/>
            <person name="Rinke C."/>
            <person name="Skarshewski A."/>
            <person name="Chaumeil P.A."/>
            <person name="Hugenholtz P."/>
        </authorList>
    </citation>
    <scope>NUCLEOTIDE SEQUENCE [LARGE SCALE GENOMIC DNA]</scope>
    <source>
        <strain evidence="5">UBA10948</strain>
    </source>
</reference>
<dbReference type="RefSeq" id="WP_061213265.1">
    <property type="nucleotide sequence ID" value="NZ_DHSN01000038.1"/>
</dbReference>
<dbReference type="GO" id="GO:0005886">
    <property type="term" value="C:plasma membrane"/>
    <property type="evidence" value="ECO:0007669"/>
    <property type="project" value="TreeGrafter"/>
</dbReference>
<evidence type="ECO:0000256" key="2">
    <source>
        <dbReference type="ARBA" id="ARBA00022741"/>
    </source>
</evidence>
<dbReference type="STRING" id="378794.GCA_001570625_00732"/>